<feature type="domain" description="ABC transmembrane type-1" evidence="9">
    <location>
        <begin position="26"/>
        <end position="301"/>
    </location>
</feature>
<feature type="domain" description="ABC transporter" evidence="8">
    <location>
        <begin position="332"/>
        <end position="567"/>
    </location>
</feature>
<feature type="transmembrane region" description="Helical" evidence="7">
    <location>
        <begin position="136"/>
        <end position="153"/>
    </location>
</feature>
<evidence type="ECO:0000313" key="11">
    <source>
        <dbReference type="Proteomes" id="UP000749311"/>
    </source>
</evidence>
<evidence type="ECO:0000259" key="8">
    <source>
        <dbReference type="PROSITE" id="PS50893"/>
    </source>
</evidence>
<dbReference type="RefSeq" id="WP_167164865.1">
    <property type="nucleotide sequence ID" value="NZ_BAAAOO010000002.1"/>
</dbReference>
<feature type="transmembrane region" description="Helical" evidence="7">
    <location>
        <begin position="243"/>
        <end position="266"/>
    </location>
</feature>
<feature type="transmembrane region" description="Helical" evidence="7">
    <location>
        <begin position="54"/>
        <end position="72"/>
    </location>
</feature>
<evidence type="ECO:0000256" key="5">
    <source>
        <dbReference type="ARBA" id="ARBA00022989"/>
    </source>
</evidence>
<dbReference type="Pfam" id="PF00005">
    <property type="entry name" value="ABC_tran"/>
    <property type="match status" value="1"/>
</dbReference>
<evidence type="ECO:0000256" key="2">
    <source>
        <dbReference type="ARBA" id="ARBA00022692"/>
    </source>
</evidence>
<evidence type="ECO:0000256" key="7">
    <source>
        <dbReference type="SAM" id="Phobius"/>
    </source>
</evidence>
<feature type="transmembrane region" description="Helical" evidence="7">
    <location>
        <begin position="25"/>
        <end position="48"/>
    </location>
</feature>
<dbReference type="PANTHER" id="PTHR24221">
    <property type="entry name" value="ATP-BINDING CASSETTE SUB-FAMILY B"/>
    <property type="match status" value="1"/>
</dbReference>
<evidence type="ECO:0000256" key="3">
    <source>
        <dbReference type="ARBA" id="ARBA00022741"/>
    </source>
</evidence>
<proteinExistence type="predicted"/>
<dbReference type="InterPro" id="IPR003439">
    <property type="entry name" value="ABC_transporter-like_ATP-bd"/>
</dbReference>
<evidence type="ECO:0000259" key="9">
    <source>
        <dbReference type="PROSITE" id="PS50929"/>
    </source>
</evidence>
<dbReference type="PROSITE" id="PS50893">
    <property type="entry name" value="ABC_TRANSPORTER_2"/>
    <property type="match status" value="1"/>
</dbReference>
<dbReference type="InterPro" id="IPR036640">
    <property type="entry name" value="ABC1_TM_sf"/>
</dbReference>
<dbReference type="SUPFAM" id="SSF52540">
    <property type="entry name" value="P-loop containing nucleoside triphosphate hydrolases"/>
    <property type="match status" value="1"/>
</dbReference>
<protein>
    <submittedName>
        <fullName evidence="10">ATP-binding cassette subfamily B protein</fullName>
    </submittedName>
</protein>
<keyword evidence="6 7" id="KW-0472">Membrane</keyword>
<keyword evidence="11" id="KW-1185">Reference proteome</keyword>
<gene>
    <name evidence="10" type="ORF">FB473_000693</name>
</gene>
<dbReference type="InterPro" id="IPR039421">
    <property type="entry name" value="Type_1_exporter"/>
</dbReference>
<sequence length="578" mass="61149">MRRIMTMMDEAAGSYRRQWHRSVRITVVGALLNGIALILLLPLVQALLRGDTDTGWWLLAGLVVVLIAEAFARLGELSFAYNLHPDVMKELRMRLGQHLRGIPAEELARHRSGGLATVLNQDVTTGLLSVSDVASLFLRLIVIPIGFVVALIVIDWRLLVGALVGAAIAAVALARQNSVMLRSQRELGKADAETADRIVEYVQGLPVLKAAGQVGDRSERLVAAMQSQGKALRASIDEMTYSLTGAAVGANLAVAGVVAVAAALALGAQMSPITVAAVVVAAAGLAEPLARAASLSAVFEASEAAMERVNGVLAIEPLPEPSEPRTLTGHDIRFDHVTFAYRGAQAPAVRDISITMRSGTLTAFVGPSGSGKTTMTKLITRFADPQEGSVSIGGTNIRDVTERELMSHIAVVFQDVYLFNTTIYDNVAMARPGASREDVLAALQAANCGELLARLPQGADTPVGEIGGQLSGGERQRVAIARALLKDAPIVLLDEPTSALDTESEVMVQEAIDALVADRTVVVIAHRLSTVAAADQIVVLEDGAVAEIGDHESLLRAEGRYASMWAAQTRARGWTVVA</sequence>
<dbReference type="InterPro" id="IPR011527">
    <property type="entry name" value="ABC1_TM_dom"/>
</dbReference>
<dbReference type="InterPro" id="IPR003593">
    <property type="entry name" value="AAA+_ATPase"/>
</dbReference>
<feature type="transmembrane region" description="Helical" evidence="7">
    <location>
        <begin position="159"/>
        <end position="175"/>
    </location>
</feature>
<dbReference type="PROSITE" id="PS50929">
    <property type="entry name" value="ABC_TM1F"/>
    <property type="match status" value="1"/>
</dbReference>
<evidence type="ECO:0000313" key="10">
    <source>
        <dbReference type="EMBL" id="NIH56048.1"/>
    </source>
</evidence>
<evidence type="ECO:0000256" key="1">
    <source>
        <dbReference type="ARBA" id="ARBA00004651"/>
    </source>
</evidence>
<keyword evidence="2 7" id="KW-0812">Transmembrane</keyword>
<dbReference type="EMBL" id="JAAMOZ010000001">
    <property type="protein sequence ID" value="NIH56048.1"/>
    <property type="molecule type" value="Genomic_DNA"/>
</dbReference>
<dbReference type="SMART" id="SM00382">
    <property type="entry name" value="AAA"/>
    <property type="match status" value="1"/>
</dbReference>
<dbReference type="SUPFAM" id="SSF90123">
    <property type="entry name" value="ABC transporter transmembrane region"/>
    <property type="match status" value="1"/>
</dbReference>
<dbReference type="PROSITE" id="PS00211">
    <property type="entry name" value="ABC_TRANSPORTER_1"/>
    <property type="match status" value="1"/>
</dbReference>
<comment type="caution">
    <text evidence="10">The sequence shown here is derived from an EMBL/GenBank/DDBJ whole genome shotgun (WGS) entry which is preliminary data.</text>
</comment>
<keyword evidence="4 10" id="KW-0067">ATP-binding</keyword>
<dbReference type="Pfam" id="PF00664">
    <property type="entry name" value="ABC_membrane"/>
    <property type="match status" value="1"/>
</dbReference>
<evidence type="ECO:0000256" key="4">
    <source>
        <dbReference type="ARBA" id="ARBA00022840"/>
    </source>
</evidence>
<evidence type="ECO:0000256" key="6">
    <source>
        <dbReference type="ARBA" id="ARBA00023136"/>
    </source>
</evidence>
<dbReference type="Gene3D" id="1.20.1560.10">
    <property type="entry name" value="ABC transporter type 1, transmembrane domain"/>
    <property type="match status" value="1"/>
</dbReference>
<name>A0ABX0SFG4_9ACTN</name>
<keyword evidence="5 7" id="KW-1133">Transmembrane helix</keyword>
<dbReference type="GO" id="GO:0005524">
    <property type="term" value="F:ATP binding"/>
    <property type="evidence" value="ECO:0007669"/>
    <property type="project" value="UniProtKB-KW"/>
</dbReference>
<dbReference type="PANTHER" id="PTHR24221:SF654">
    <property type="entry name" value="ATP-BINDING CASSETTE SUB-FAMILY B MEMBER 6"/>
    <property type="match status" value="1"/>
</dbReference>
<dbReference type="Gene3D" id="3.40.50.300">
    <property type="entry name" value="P-loop containing nucleotide triphosphate hydrolases"/>
    <property type="match status" value="1"/>
</dbReference>
<organism evidence="10 11">
    <name type="scientific">Brooklawnia cerclae</name>
    <dbReference type="NCBI Taxonomy" id="349934"/>
    <lineage>
        <taxon>Bacteria</taxon>
        <taxon>Bacillati</taxon>
        <taxon>Actinomycetota</taxon>
        <taxon>Actinomycetes</taxon>
        <taxon>Propionibacteriales</taxon>
        <taxon>Propionibacteriaceae</taxon>
        <taxon>Brooklawnia</taxon>
    </lineage>
</organism>
<dbReference type="InterPro" id="IPR027417">
    <property type="entry name" value="P-loop_NTPase"/>
</dbReference>
<dbReference type="Proteomes" id="UP000749311">
    <property type="component" value="Unassembled WGS sequence"/>
</dbReference>
<reference evidence="10 11" key="1">
    <citation type="submission" date="2020-02" db="EMBL/GenBank/DDBJ databases">
        <title>Sequencing the genomes of 1000 actinobacteria strains.</title>
        <authorList>
            <person name="Klenk H.-P."/>
        </authorList>
    </citation>
    <scope>NUCLEOTIDE SEQUENCE [LARGE SCALE GENOMIC DNA]</scope>
    <source>
        <strain evidence="10 11">DSM 19609</strain>
    </source>
</reference>
<comment type="subcellular location">
    <subcellularLocation>
        <location evidence="1">Cell membrane</location>
        <topology evidence="1">Multi-pass membrane protein</topology>
    </subcellularLocation>
</comment>
<dbReference type="InterPro" id="IPR017871">
    <property type="entry name" value="ABC_transporter-like_CS"/>
</dbReference>
<accession>A0ABX0SFG4</accession>
<keyword evidence="3" id="KW-0547">Nucleotide-binding</keyword>